<accession>A0A286G8N8</accession>
<dbReference type="PROSITE" id="PS00167">
    <property type="entry name" value="TRP_SYNTHASE_ALPHA"/>
    <property type="match status" value="1"/>
</dbReference>
<dbReference type="UniPathway" id="UPA00035">
    <property type="reaction ID" value="UER00044"/>
</dbReference>
<dbReference type="Proteomes" id="UP000219621">
    <property type="component" value="Unassembled WGS sequence"/>
</dbReference>
<evidence type="ECO:0000313" key="11">
    <source>
        <dbReference type="EMBL" id="SOD91937.1"/>
    </source>
</evidence>
<reference evidence="12" key="1">
    <citation type="submission" date="2017-09" db="EMBL/GenBank/DDBJ databases">
        <authorList>
            <person name="Varghese N."/>
            <person name="Submissions S."/>
        </authorList>
    </citation>
    <scope>NUCLEOTIDE SEQUENCE [LARGE SCALE GENOMIC DNA]</scope>
    <source>
        <strain evidence="12">USBA 140</strain>
    </source>
</reference>
<dbReference type="InterPro" id="IPR002028">
    <property type="entry name" value="Trp_synthase_suA"/>
</dbReference>
<evidence type="ECO:0000256" key="3">
    <source>
        <dbReference type="ARBA" id="ARBA00011270"/>
    </source>
</evidence>
<comment type="function">
    <text evidence="1 9">The alpha subunit is responsible for the aldol cleavage of indoleglycerol phosphate to indole and glyceraldehyde 3-phosphate.</text>
</comment>
<name>A0A286G8N8_9PROT</name>
<dbReference type="EC" id="4.2.1.20" evidence="9"/>
<feature type="active site" description="Proton acceptor" evidence="9">
    <location>
        <position position="66"/>
    </location>
</feature>
<dbReference type="NCBIfam" id="TIGR00262">
    <property type="entry name" value="trpA"/>
    <property type="match status" value="1"/>
</dbReference>
<dbReference type="GO" id="GO:0004834">
    <property type="term" value="F:tryptophan synthase activity"/>
    <property type="evidence" value="ECO:0007669"/>
    <property type="project" value="UniProtKB-UniRule"/>
</dbReference>
<keyword evidence="4 9" id="KW-0028">Amino-acid biosynthesis</keyword>
<dbReference type="InterPro" id="IPR018204">
    <property type="entry name" value="Trp_synthase_alpha_AS"/>
</dbReference>
<dbReference type="FunFam" id="3.20.20.70:FF:000037">
    <property type="entry name" value="Tryptophan synthase alpha chain"/>
    <property type="match status" value="1"/>
</dbReference>
<keyword evidence="12" id="KW-1185">Reference proteome</keyword>
<evidence type="ECO:0000256" key="4">
    <source>
        <dbReference type="ARBA" id="ARBA00022605"/>
    </source>
</evidence>
<dbReference type="SUPFAM" id="SSF51366">
    <property type="entry name" value="Ribulose-phoshate binding barrel"/>
    <property type="match status" value="1"/>
</dbReference>
<dbReference type="RefSeq" id="WP_097277952.1">
    <property type="nucleotide sequence ID" value="NZ_OCNJ01000002.1"/>
</dbReference>
<dbReference type="HAMAP" id="MF_00131">
    <property type="entry name" value="Trp_synth_alpha"/>
    <property type="match status" value="1"/>
</dbReference>
<evidence type="ECO:0000313" key="12">
    <source>
        <dbReference type="Proteomes" id="UP000219621"/>
    </source>
</evidence>
<dbReference type="Gene3D" id="3.20.20.70">
    <property type="entry name" value="Aldolase class I"/>
    <property type="match status" value="1"/>
</dbReference>
<dbReference type="AlphaFoldDB" id="A0A286G8N8"/>
<comment type="catalytic activity">
    <reaction evidence="8 9">
        <text>(1S,2R)-1-C-(indol-3-yl)glycerol 3-phosphate + L-serine = D-glyceraldehyde 3-phosphate + L-tryptophan + H2O</text>
        <dbReference type="Rhea" id="RHEA:10532"/>
        <dbReference type="ChEBI" id="CHEBI:15377"/>
        <dbReference type="ChEBI" id="CHEBI:33384"/>
        <dbReference type="ChEBI" id="CHEBI:57912"/>
        <dbReference type="ChEBI" id="CHEBI:58866"/>
        <dbReference type="ChEBI" id="CHEBI:59776"/>
        <dbReference type="EC" id="4.2.1.20"/>
    </reaction>
</comment>
<keyword evidence="5 9" id="KW-0822">Tryptophan biosynthesis</keyword>
<keyword evidence="7 9" id="KW-0456">Lyase</keyword>
<evidence type="ECO:0000256" key="8">
    <source>
        <dbReference type="ARBA" id="ARBA00049047"/>
    </source>
</evidence>
<comment type="pathway">
    <text evidence="2 9">Amino-acid biosynthesis; L-tryptophan biosynthesis; L-tryptophan from chorismate: step 5/5.</text>
</comment>
<evidence type="ECO:0000256" key="1">
    <source>
        <dbReference type="ARBA" id="ARBA00003365"/>
    </source>
</evidence>
<dbReference type="GO" id="GO:0005829">
    <property type="term" value="C:cytosol"/>
    <property type="evidence" value="ECO:0007669"/>
    <property type="project" value="TreeGrafter"/>
</dbReference>
<dbReference type="Pfam" id="PF00290">
    <property type="entry name" value="Trp_syntA"/>
    <property type="match status" value="1"/>
</dbReference>
<dbReference type="CDD" id="cd04724">
    <property type="entry name" value="Tryptophan_synthase_alpha"/>
    <property type="match status" value="1"/>
</dbReference>
<evidence type="ECO:0000256" key="5">
    <source>
        <dbReference type="ARBA" id="ARBA00022822"/>
    </source>
</evidence>
<gene>
    <name evidence="9" type="primary">trpA</name>
    <name evidence="11" type="ORF">SAMN05421508_102183</name>
</gene>
<dbReference type="EMBL" id="OCNJ01000002">
    <property type="protein sequence ID" value="SOD91937.1"/>
    <property type="molecule type" value="Genomic_DNA"/>
</dbReference>
<dbReference type="InterPro" id="IPR013785">
    <property type="entry name" value="Aldolase_TIM"/>
</dbReference>
<feature type="active site" description="Proton acceptor" evidence="9">
    <location>
        <position position="77"/>
    </location>
</feature>
<proteinExistence type="inferred from homology"/>
<evidence type="ECO:0000256" key="10">
    <source>
        <dbReference type="RuleBase" id="RU003662"/>
    </source>
</evidence>
<keyword evidence="6 9" id="KW-0057">Aromatic amino acid biosynthesis</keyword>
<sequence length="291" mass="29984">MTAASTTATAATATGAARDRLAERFAKLKAENRGGLVIYTMAGDPDARTALEIMKGLPAAGADVIELGMPFSDPMADGPAIQAAALRALKAGMTLQGTLDTLAAFREGDDETPVVLMGYYNPIYAYGPQRFAEAARAAGCDGLIIVDLPPEEAPELNEHLDRVGIHLIFLTTPTTNEKRLPAVLKEAGGFLYYVSITGITGAASAVEDEVAQAVAGIRAHTDLPIAVGFGIRTPEQAAAFARIGDAAVVGSAVVAQITDSLSAEGAAGPDTVARPLALVRDLAAGVRTARQ</sequence>
<organism evidence="11 12">
    <name type="scientific">Caenispirillum bisanense</name>
    <dbReference type="NCBI Taxonomy" id="414052"/>
    <lineage>
        <taxon>Bacteria</taxon>
        <taxon>Pseudomonadati</taxon>
        <taxon>Pseudomonadota</taxon>
        <taxon>Alphaproteobacteria</taxon>
        <taxon>Rhodospirillales</taxon>
        <taxon>Novispirillaceae</taxon>
        <taxon>Caenispirillum</taxon>
    </lineage>
</organism>
<evidence type="ECO:0000256" key="7">
    <source>
        <dbReference type="ARBA" id="ARBA00023239"/>
    </source>
</evidence>
<evidence type="ECO:0000256" key="9">
    <source>
        <dbReference type="HAMAP-Rule" id="MF_00131"/>
    </source>
</evidence>
<dbReference type="InterPro" id="IPR011060">
    <property type="entry name" value="RibuloseP-bd_barrel"/>
</dbReference>
<evidence type="ECO:0000256" key="6">
    <source>
        <dbReference type="ARBA" id="ARBA00023141"/>
    </source>
</evidence>
<comment type="similarity">
    <text evidence="9 10">Belongs to the TrpA family.</text>
</comment>
<protein>
    <recommendedName>
        <fullName evidence="9">Tryptophan synthase alpha chain</fullName>
        <ecNumber evidence="9">4.2.1.20</ecNumber>
    </recommendedName>
</protein>
<evidence type="ECO:0000256" key="2">
    <source>
        <dbReference type="ARBA" id="ARBA00004733"/>
    </source>
</evidence>
<comment type="subunit">
    <text evidence="3 9">Tetramer of two alpha and two beta chains.</text>
</comment>
<dbReference type="PANTHER" id="PTHR43406:SF1">
    <property type="entry name" value="TRYPTOPHAN SYNTHASE ALPHA CHAIN, CHLOROPLASTIC"/>
    <property type="match status" value="1"/>
</dbReference>
<dbReference type="OrthoDB" id="9804578at2"/>
<dbReference type="PANTHER" id="PTHR43406">
    <property type="entry name" value="TRYPTOPHAN SYNTHASE, ALPHA CHAIN"/>
    <property type="match status" value="1"/>
</dbReference>